<gene>
    <name evidence="3" type="ORF">BS50DRAFT_180905</name>
</gene>
<name>A0A2T2P6M7_CORCC</name>
<dbReference type="Gene3D" id="3.40.710.10">
    <property type="entry name" value="DD-peptidase/beta-lactamase superfamily"/>
    <property type="match status" value="1"/>
</dbReference>
<dbReference type="InterPro" id="IPR001466">
    <property type="entry name" value="Beta-lactam-related"/>
</dbReference>
<dbReference type="Pfam" id="PF00144">
    <property type="entry name" value="Beta-lactamase"/>
    <property type="match status" value="1"/>
</dbReference>
<dbReference type="STRING" id="1448308.A0A2T2P6M7"/>
<evidence type="ECO:0000313" key="3">
    <source>
        <dbReference type="EMBL" id="PSN73166.1"/>
    </source>
</evidence>
<dbReference type="InterPro" id="IPR050491">
    <property type="entry name" value="AmpC-like"/>
</dbReference>
<comment type="similarity">
    <text evidence="1">Belongs to the peptidase S12 family.</text>
</comment>
<dbReference type="EMBL" id="KZ678129">
    <property type="protein sequence ID" value="PSN73166.1"/>
    <property type="molecule type" value="Genomic_DNA"/>
</dbReference>
<protein>
    <submittedName>
        <fullName evidence="3">Beta-lactamase/transpeptidase-like protein</fullName>
    </submittedName>
</protein>
<reference evidence="3 4" key="1">
    <citation type="journal article" date="2018" name="Front. Microbiol.">
        <title>Genome-Wide Analysis of Corynespora cassiicola Leaf Fall Disease Putative Effectors.</title>
        <authorList>
            <person name="Lopez D."/>
            <person name="Ribeiro S."/>
            <person name="Label P."/>
            <person name="Fumanal B."/>
            <person name="Venisse J.S."/>
            <person name="Kohler A."/>
            <person name="de Oliveira R.R."/>
            <person name="Labutti K."/>
            <person name="Lipzen A."/>
            <person name="Lail K."/>
            <person name="Bauer D."/>
            <person name="Ohm R.A."/>
            <person name="Barry K.W."/>
            <person name="Spatafora J."/>
            <person name="Grigoriev I.V."/>
            <person name="Martin F.M."/>
            <person name="Pujade-Renaud V."/>
        </authorList>
    </citation>
    <scope>NUCLEOTIDE SEQUENCE [LARGE SCALE GENOMIC DNA]</scope>
    <source>
        <strain evidence="3 4">Philippines</strain>
    </source>
</reference>
<proteinExistence type="inferred from homology"/>
<dbReference type="OrthoDB" id="5946976at2759"/>
<dbReference type="PANTHER" id="PTHR46825:SF9">
    <property type="entry name" value="BETA-LACTAMASE-RELATED DOMAIN-CONTAINING PROTEIN"/>
    <property type="match status" value="1"/>
</dbReference>
<organism evidence="3 4">
    <name type="scientific">Corynespora cassiicola Philippines</name>
    <dbReference type="NCBI Taxonomy" id="1448308"/>
    <lineage>
        <taxon>Eukaryota</taxon>
        <taxon>Fungi</taxon>
        <taxon>Dikarya</taxon>
        <taxon>Ascomycota</taxon>
        <taxon>Pezizomycotina</taxon>
        <taxon>Dothideomycetes</taxon>
        <taxon>Pleosporomycetidae</taxon>
        <taxon>Pleosporales</taxon>
        <taxon>Corynesporascaceae</taxon>
        <taxon>Corynespora</taxon>
    </lineage>
</organism>
<keyword evidence="4" id="KW-1185">Reference proteome</keyword>
<sequence>MGQEYKKIAEYRHLVEHIRMISSAPGLAIGIIHNGNIVYEDYHGYRDVEESLPVNRDTVFSVASLTKAITAISIAILVDGSRLSWDTLEELLPFFKICLKNPN</sequence>
<evidence type="ECO:0000313" key="4">
    <source>
        <dbReference type="Proteomes" id="UP000240883"/>
    </source>
</evidence>
<dbReference type="PANTHER" id="PTHR46825">
    <property type="entry name" value="D-ALANYL-D-ALANINE-CARBOXYPEPTIDASE/ENDOPEPTIDASE AMPH"/>
    <property type="match status" value="1"/>
</dbReference>
<evidence type="ECO:0000256" key="1">
    <source>
        <dbReference type="ARBA" id="ARBA00038215"/>
    </source>
</evidence>
<feature type="domain" description="Beta-lactamase-related" evidence="2">
    <location>
        <begin position="22"/>
        <end position="87"/>
    </location>
</feature>
<accession>A0A2T2P6M7</accession>
<evidence type="ECO:0000259" key="2">
    <source>
        <dbReference type="Pfam" id="PF00144"/>
    </source>
</evidence>
<dbReference type="SUPFAM" id="SSF56601">
    <property type="entry name" value="beta-lactamase/transpeptidase-like"/>
    <property type="match status" value="1"/>
</dbReference>
<dbReference type="AlphaFoldDB" id="A0A2T2P6M7"/>
<dbReference type="InterPro" id="IPR012338">
    <property type="entry name" value="Beta-lactam/transpept-like"/>
</dbReference>
<dbReference type="Proteomes" id="UP000240883">
    <property type="component" value="Unassembled WGS sequence"/>
</dbReference>